<dbReference type="Proteomes" id="UP000248889">
    <property type="component" value="Unassembled WGS sequence"/>
</dbReference>
<dbReference type="InterPro" id="IPR032710">
    <property type="entry name" value="NTF2-like_dom_sf"/>
</dbReference>
<evidence type="ECO:0000259" key="1">
    <source>
        <dbReference type="Pfam" id="PF12680"/>
    </source>
</evidence>
<keyword evidence="3" id="KW-1185">Reference proteome</keyword>
<dbReference type="RefSeq" id="WP_111505616.1">
    <property type="nucleotide sequence ID" value="NZ_QKYN01000117.1"/>
</dbReference>
<protein>
    <submittedName>
        <fullName evidence="2">Nuclear transport factor 2 family protein</fullName>
    </submittedName>
</protein>
<name>A0A2X0ICS6_9ACTN</name>
<reference evidence="2 3" key="1">
    <citation type="submission" date="2018-06" db="EMBL/GenBank/DDBJ databases">
        <title>Streptacidiphilus pinicola sp. nov., isolated from pine grove soil.</title>
        <authorList>
            <person name="Roh S.G."/>
            <person name="Park S."/>
            <person name="Kim M.-K."/>
            <person name="Yun B.-R."/>
            <person name="Park J."/>
            <person name="Kim M.J."/>
            <person name="Kim Y.S."/>
            <person name="Kim S.B."/>
        </authorList>
    </citation>
    <scope>NUCLEOTIDE SEQUENCE [LARGE SCALE GENOMIC DNA]</scope>
    <source>
        <strain evidence="2 3">MMS16-CNU450</strain>
    </source>
</reference>
<dbReference type="AlphaFoldDB" id="A0A2X0ICS6"/>
<comment type="caution">
    <text evidence="2">The sequence shown here is derived from an EMBL/GenBank/DDBJ whole genome shotgun (WGS) entry which is preliminary data.</text>
</comment>
<proteinExistence type="predicted"/>
<gene>
    <name evidence="2" type="ORF">DN069_28120</name>
</gene>
<sequence length="122" mass="13733">MSSIVERYLAVWNEPDPVARKQAVTELWTEDGVEYVEGKQFRGHDGLVERVAEAHERFVASDGYRITHDGSTTPSEDVVVLTVRLTRPDGGTDWAARVFLLLDADGRIREDYHLTVQPLPPS</sequence>
<evidence type="ECO:0000313" key="2">
    <source>
        <dbReference type="EMBL" id="RAG82307.1"/>
    </source>
</evidence>
<dbReference type="EMBL" id="QKYN01000117">
    <property type="protein sequence ID" value="RAG82307.1"/>
    <property type="molecule type" value="Genomic_DNA"/>
</dbReference>
<dbReference type="OrthoDB" id="8722217at2"/>
<dbReference type="Gene3D" id="3.10.450.50">
    <property type="match status" value="1"/>
</dbReference>
<dbReference type="InterPro" id="IPR037401">
    <property type="entry name" value="SnoaL-like"/>
</dbReference>
<dbReference type="Pfam" id="PF12680">
    <property type="entry name" value="SnoaL_2"/>
    <property type="match status" value="1"/>
</dbReference>
<feature type="domain" description="SnoaL-like" evidence="1">
    <location>
        <begin position="5"/>
        <end position="110"/>
    </location>
</feature>
<accession>A0A2X0ICS6</accession>
<evidence type="ECO:0000313" key="3">
    <source>
        <dbReference type="Proteomes" id="UP000248889"/>
    </source>
</evidence>
<dbReference type="SUPFAM" id="SSF54427">
    <property type="entry name" value="NTF2-like"/>
    <property type="match status" value="1"/>
</dbReference>
<organism evidence="2 3">
    <name type="scientific">Streptacidiphilus pinicola</name>
    <dbReference type="NCBI Taxonomy" id="2219663"/>
    <lineage>
        <taxon>Bacteria</taxon>
        <taxon>Bacillati</taxon>
        <taxon>Actinomycetota</taxon>
        <taxon>Actinomycetes</taxon>
        <taxon>Kitasatosporales</taxon>
        <taxon>Streptomycetaceae</taxon>
        <taxon>Streptacidiphilus</taxon>
    </lineage>
</organism>